<proteinExistence type="predicted"/>
<dbReference type="GeneID" id="106602392"/>
<organism evidence="4 5">
    <name type="scientific">Salmo salar</name>
    <name type="common">Atlantic salmon</name>
    <dbReference type="NCBI Taxonomy" id="8030"/>
    <lineage>
        <taxon>Eukaryota</taxon>
        <taxon>Metazoa</taxon>
        <taxon>Chordata</taxon>
        <taxon>Craniata</taxon>
        <taxon>Vertebrata</taxon>
        <taxon>Euteleostomi</taxon>
        <taxon>Actinopterygii</taxon>
        <taxon>Neopterygii</taxon>
        <taxon>Teleostei</taxon>
        <taxon>Protacanthopterygii</taxon>
        <taxon>Salmoniformes</taxon>
        <taxon>Salmonidae</taxon>
        <taxon>Salmoninae</taxon>
        <taxon>Salmo</taxon>
    </lineage>
</organism>
<accession>A0ABM3ENF6</accession>
<dbReference type="RefSeq" id="XP_045572564.1">
    <property type="nucleotide sequence ID" value="XM_045716608.1"/>
</dbReference>
<keyword evidence="2" id="KW-1133">Transmembrane helix</keyword>
<feature type="region of interest" description="Disordered" evidence="1">
    <location>
        <begin position="64"/>
        <end position="85"/>
    </location>
</feature>
<feature type="signal peptide" evidence="3">
    <location>
        <begin position="1"/>
        <end position="43"/>
    </location>
</feature>
<evidence type="ECO:0000256" key="1">
    <source>
        <dbReference type="SAM" id="MobiDB-lite"/>
    </source>
</evidence>
<feature type="compositionally biased region" description="Polar residues" evidence="1">
    <location>
        <begin position="70"/>
        <end position="85"/>
    </location>
</feature>
<feature type="region of interest" description="Disordered" evidence="1">
    <location>
        <begin position="196"/>
        <end position="218"/>
    </location>
</feature>
<keyword evidence="2" id="KW-0472">Membrane</keyword>
<dbReference type="PANTHER" id="PTHR36526:SF1">
    <property type="entry name" value="TRANSMEMBRANE PROTEIN 154"/>
    <property type="match status" value="1"/>
</dbReference>
<dbReference type="PANTHER" id="PTHR36526">
    <property type="entry name" value="TRANSMEMBRANE PROTEIN 154"/>
    <property type="match status" value="1"/>
</dbReference>
<name>A0ABM3ENF6_SALSA</name>
<dbReference type="Proteomes" id="UP001652741">
    <property type="component" value="Chromosome ssa04"/>
</dbReference>
<dbReference type="InterPro" id="IPR028064">
    <property type="entry name" value="TMEM154"/>
</dbReference>
<evidence type="ECO:0000313" key="4">
    <source>
        <dbReference type="Proteomes" id="UP001652741"/>
    </source>
</evidence>
<feature type="chain" id="PRO_5046411522" evidence="3">
    <location>
        <begin position="44"/>
        <end position="253"/>
    </location>
</feature>
<keyword evidence="4" id="KW-1185">Reference proteome</keyword>
<feature type="transmembrane region" description="Helical" evidence="2">
    <location>
        <begin position="160"/>
        <end position="185"/>
    </location>
</feature>
<reference evidence="5" key="1">
    <citation type="submission" date="2025-08" db="UniProtKB">
        <authorList>
            <consortium name="RefSeq"/>
        </authorList>
    </citation>
    <scope>IDENTIFICATION</scope>
</reference>
<gene>
    <name evidence="5" type="primary">LOC106602392</name>
</gene>
<sequence>MSAAAPVHGNTRTRGRRGHREMTLSSIMLLLAVTACLAGTVFCQGDEDTNTVEETQTENDAGFSVIPTASDATPTPDSYLSSESPSGEITPVSITQFHYLISIRALHDNNKKALWFFISFYVISEGYETEAESGSGYSPGVNLEEEDTLKSSEAPLEDSLSLTFILVPVVLGVVIIAMVVGVVIINRRWNRKEKSNSDNVEEDKYLHGSDDTENVPMPMFEDDVPSVLELEMEDLEQWMNKDGGVRMDSGQGI</sequence>
<evidence type="ECO:0000256" key="3">
    <source>
        <dbReference type="SAM" id="SignalP"/>
    </source>
</evidence>
<evidence type="ECO:0000256" key="2">
    <source>
        <dbReference type="SAM" id="Phobius"/>
    </source>
</evidence>
<protein>
    <submittedName>
        <fullName evidence="5">Uncharacterized protein isoform X1</fullName>
    </submittedName>
</protein>
<dbReference type="Pfam" id="PF15102">
    <property type="entry name" value="TMEM154"/>
    <property type="match status" value="1"/>
</dbReference>
<keyword evidence="3" id="KW-0732">Signal</keyword>
<keyword evidence="2" id="KW-0812">Transmembrane</keyword>
<feature type="compositionally biased region" description="Basic and acidic residues" evidence="1">
    <location>
        <begin position="196"/>
        <end position="210"/>
    </location>
</feature>
<dbReference type="InterPro" id="IPR053087">
    <property type="entry name" value="TMEM154-like"/>
</dbReference>
<evidence type="ECO:0000313" key="5">
    <source>
        <dbReference type="RefSeq" id="XP_045572564.1"/>
    </source>
</evidence>